<dbReference type="InterPro" id="IPR036105">
    <property type="entry name" value="DiNase_FeMo-co_biosyn_sf"/>
</dbReference>
<feature type="domain" description="Dinitrogenase iron-molybdenum cofactor biosynthesis" evidence="1">
    <location>
        <begin position="9"/>
        <end position="96"/>
    </location>
</feature>
<sequence length="139" mass="14643">MRIAVTYEDGHVFQHFGHTSQFKIYDVDADQILASQVVDTNGVGHGSLAGFLKDESVDLLICGGIGGGAQNALMNAGILFKGGVAGNADQAVQAYMNGTLDYNPNVHCDHHDHAHGEGCGHHHENGGCGQHGHSCGHHH</sequence>
<proteinExistence type="predicted"/>
<evidence type="ECO:0000313" key="2">
    <source>
        <dbReference type="EMBL" id="QCT73602.1"/>
    </source>
</evidence>
<dbReference type="InterPro" id="IPR003731">
    <property type="entry name" value="Di-Nase_FeMo-co_biosynth"/>
</dbReference>
<dbReference type="Gene3D" id="3.30.420.130">
    <property type="entry name" value="Dinitrogenase iron-molybdenum cofactor biosynthesis domain"/>
    <property type="match status" value="1"/>
</dbReference>
<dbReference type="RefSeq" id="WP_096919727.1">
    <property type="nucleotide sequence ID" value="NZ_CP029487.1"/>
</dbReference>
<reference evidence="2 3" key="1">
    <citation type="submission" date="2018-05" db="EMBL/GenBank/DDBJ databases">
        <title>Genome comparison of Eubacterium sp.</title>
        <authorList>
            <person name="Feng Y."/>
            <person name="Sanchez-Andrea I."/>
            <person name="Stams A.J.M."/>
            <person name="De Vos W.M."/>
        </authorList>
    </citation>
    <scope>NUCLEOTIDE SEQUENCE [LARGE SCALE GENOMIC DNA]</scope>
    <source>
        <strain evidence="2 3">YI</strain>
    </source>
</reference>
<evidence type="ECO:0000313" key="3">
    <source>
        <dbReference type="Proteomes" id="UP000218387"/>
    </source>
</evidence>
<dbReference type="Pfam" id="PF02579">
    <property type="entry name" value="Nitro_FeMo-Co"/>
    <property type="match status" value="1"/>
</dbReference>
<name>A0A4P9CFP9_EUBML</name>
<organism evidence="2 3">
    <name type="scientific">Eubacterium maltosivorans</name>
    <dbReference type="NCBI Taxonomy" id="2041044"/>
    <lineage>
        <taxon>Bacteria</taxon>
        <taxon>Bacillati</taxon>
        <taxon>Bacillota</taxon>
        <taxon>Clostridia</taxon>
        <taxon>Eubacteriales</taxon>
        <taxon>Eubacteriaceae</taxon>
        <taxon>Eubacterium</taxon>
    </lineage>
</organism>
<dbReference type="AlphaFoldDB" id="A0A4P9CFP9"/>
<keyword evidence="3" id="KW-1185">Reference proteome</keyword>
<protein>
    <submittedName>
        <fullName evidence="2">Dinitrogenase iron-molybdenum cofactor biosynthesis protein</fullName>
    </submittedName>
</protein>
<evidence type="ECO:0000259" key="1">
    <source>
        <dbReference type="Pfam" id="PF02579"/>
    </source>
</evidence>
<dbReference type="PANTHER" id="PTHR42983">
    <property type="entry name" value="DINITROGENASE IRON-MOLYBDENUM COFACTOR PROTEIN-RELATED"/>
    <property type="match status" value="1"/>
</dbReference>
<accession>A0A4P9CFP9</accession>
<dbReference type="KEGG" id="emt:CPZ25_005255"/>
<gene>
    <name evidence="2" type="ORF">CPZ25_005255</name>
</gene>
<dbReference type="Proteomes" id="UP000218387">
    <property type="component" value="Chromosome"/>
</dbReference>
<dbReference type="PANTHER" id="PTHR42983:SF1">
    <property type="entry name" value="IRON-MOLYBDENUM PROTEIN"/>
    <property type="match status" value="1"/>
</dbReference>
<dbReference type="EMBL" id="CP029487">
    <property type="protein sequence ID" value="QCT73602.1"/>
    <property type="molecule type" value="Genomic_DNA"/>
</dbReference>
<dbReference type="SUPFAM" id="SSF53146">
    <property type="entry name" value="Nitrogenase accessory factor-like"/>
    <property type="match status" value="1"/>
</dbReference>